<proteinExistence type="inferred from homology"/>
<keyword evidence="3 7" id="KW-0288">FMN</keyword>
<feature type="binding site" evidence="7">
    <location>
        <position position="245"/>
    </location>
    <ligand>
        <name>glyoxylate</name>
        <dbReference type="ChEBI" id="CHEBI:36655"/>
    </ligand>
</feature>
<accession>A0A848H9F5</accession>
<dbReference type="EMBL" id="JABBFX010000002">
    <property type="protein sequence ID" value="NML46050.1"/>
    <property type="molecule type" value="Genomic_DNA"/>
</dbReference>
<feature type="binding site" evidence="7">
    <location>
        <position position="142"/>
    </location>
    <ligand>
        <name>glyoxylate</name>
        <dbReference type="ChEBI" id="CHEBI:36655"/>
    </ligand>
</feature>
<evidence type="ECO:0000256" key="1">
    <source>
        <dbReference type="ARBA" id="ARBA00001917"/>
    </source>
</evidence>
<evidence type="ECO:0000256" key="2">
    <source>
        <dbReference type="ARBA" id="ARBA00022630"/>
    </source>
</evidence>
<feature type="binding site" evidence="7">
    <location>
        <position position="32"/>
    </location>
    <ligand>
        <name>glyoxylate</name>
        <dbReference type="ChEBI" id="CHEBI:36655"/>
    </ligand>
</feature>
<keyword evidence="2 7" id="KW-0285">Flavoprotein</keyword>
<evidence type="ECO:0000313" key="9">
    <source>
        <dbReference type="EMBL" id="NML46050.1"/>
    </source>
</evidence>
<feature type="binding site" evidence="7">
    <location>
        <position position="221"/>
    </location>
    <ligand>
        <name>FMN</name>
        <dbReference type="ChEBI" id="CHEBI:58210"/>
    </ligand>
</feature>
<evidence type="ECO:0000259" key="8">
    <source>
        <dbReference type="PROSITE" id="PS51349"/>
    </source>
</evidence>
<gene>
    <name evidence="9" type="ORF">HHL11_20040</name>
</gene>
<feature type="binding site" evidence="7">
    <location>
        <position position="248"/>
    </location>
    <ligand>
        <name>glyoxylate</name>
        <dbReference type="ChEBI" id="CHEBI:36655"/>
    </ligand>
</feature>
<reference evidence="9 10" key="1">
    <citation type="submission" date="2020-04" db="EMBL/GenBank/DDBJ databases">
        <title>Ramlibacter sp. G-1-2-2 isolated from soil.</title>
        <authorList>
            <person name="Dahal R.H."/>
        </authorList>
    </citation>
    <scope>NUCLEOTIDE SEQUENCE [LARGE SCALE GENOMIC DNA]</scope>
    <source>
        <strain evidence="9 10">G-1-2-2</strain>
    </source>
</reference>
<name>A0A848H9F5_9BURK</name>
<feature type="binding site" evidence="7">
    <location>
        <position position="140"/>
    </location>
    <ligand>
        <name>FMN</name>
        <dbReference type="ChEBI" id="CHEBI:58210"/>
    </ligand>
</feature>
<feature type="active site" description="Proton acceptor" evidence="6">
    <location>
        <position position="245"/>
    </location>
</feature>
<dbReference type="Gene3D" id="3.20.20.70">
    <property type="entry name" value="Aldolase class I"/>
    <property type="match status" value="2"/>
</dbReference>
<dbReference type="PROSITE" id="PS51349">
    <property type="entry name" value="FMN_HYDROXY_ACID_DH_2"/>
    <property type="match status" value="1"/>
</dbReference>
<dbReference type="InterPro" id="IPR037396">
    <property type="entry name" value="FMN_HAD"/>
</dbReference>
<dbReference type="CDD" id="cd02809">
    <property type="entry name" value="alpha_hydroxyacid_oxid_FMN"/>
    <property type="match status" value="1"/>
</dbReference>
<dbReference type="InterPro" id="IPR000262">
    <property type="entry name" value="FMN-dep_DH"/>
</dbReference>
<dbReference type="RefSeq" id="WP_169420342.1">
    <property type="nucleotide sequence ID" value="NZ_JABBFX010000002.1"/>
</dbReference>
<feature type="binding site" evidence="7">
    <location>
        <begin position="85"/>
        <end position="87"/>
    </location>
    <ligand>
        <name>FMN</name>
        <dbReference type="ChEBI" id="CHEBI:58210"/>
    </ligand>
</feature>
<dbReference type="Pfam" id="PF01070">
    <property type="entry name" value="FMN_dh"/>
    <property type="match status" value="1"/>
</dbReference>
<dbReference type="GO" id="GO:0016491">
    <property type="term" value="F:oxidoreductase activity"/>
    <property type="evidence" value="ECO:0007669"/>
    <property type="project" value="UniProtKB-KW"/>
</dbReference>
<organism evidence="9 10">
    <name type="scientific">Ramlibacter agri</name>
    <dbReference type="NCBI Taxonomy" id="2728837"/>
    <lineage>
        <taxon>Bacteria</taxon>
        <taxon>Pseudomonadati</taxon>
        <taxon>Pseudomonadota</taxon>
        <taxon>Betaproteobacteria</taxon>
        <taxon>Burkholderiales</taxon>
        <taxon>Comamonadaceae</taxon>
        <taxon>Ramlibacter</taxon>
    </lineage>
</organism>
<evidence type="ECO:0000256" key="4">
    <source>
        <dbReference type="ARBA" id="ARBA00023002"/>
    </source>
</evidence>
<evidence type="ECO:0000256" key="7">
    <source>
        <dbReference type="PIRSR" id="PIRSR000138-2"/>
    </source>
</evidence>
<dbReference type="AlphaFoldDB" id="A0A848H9F5"/>
<evidence type="ECO:0000256" key="6">
    <source>
        <dbReference type="PIRSR" id="PIRSR000138-1"/>
    </source>
</evidence>
<feature type="binding site" evidence="7">
    <location>
        <position position="168"/>
    </location>
    <ligand>
        <name>FMN</name>
        <dbReference type="ChEBI" id="CHEBI:58210"/>
    </ligand>
</feature>
<comment type="caution">
    <text evidence="9">The sequence shown here is derived from an EMBL/GenBank/DDBJ whole genome shotgun (WGS) entry which is preliminary data.</text>
</comment>
<keyword evidence="4" id="KW-0560">Oxidoreductase</keyword>
<feature type="domain" description="FMN hydroxy acid dehydrogenase" evidence="8">
    <location>
        <begin position="6"/>
        <end position="350"/>
    </location>
</feature>
<evidence type="ECO:0000256" key="3">
    <source>
        <dbReference type="ARBA" id="ARBA00022643"/>
    </source>
</evidence>
<dbReference type="GO" id="GO:0010181">
    <property type="term" value="F:FMN binding"/>
    <property type="evidence" value="ECO:0007669"/>
    <property type="project" value="InterPro"/>
</dbReference>
<dbReference type="PANTHER" id="PTHR10578">
    <property type="entry name" value="S -2-HYDROXY-ACID OXIDASE-RELATED"/>
    <property type="match status" value="1"/>
</dbReference>
<comment type="cofactor">
    <cofactor evidence="1">
        <name>FMN</name>
        <dbReference type="ChEBI" id="CHEBI:58210"/>
    </cofactor>
</comment>
<feature type="binding site" evidence="7">
    <location>
        <position position="114"/>
    </location>
    <ligand>
        <name>FMN</name>
        <dbReference type="ChEBI" id="CHEBI:58210"/>
    </ligand>
</feature>
<feature type="binding site" evidence="7">
    <location>
        <begin position="299"/>
        <end position="300"/>
    </location>
    <ligand>
        <name>FMN</name>
        <dbReference type="ChEBI" id="CHEBI:58210"/>
    </ligand>
</feature>
<dbReference type="PIRSF" id="PIRSF000138">
    <property type="entry name" value="Al-hdrx_acd_dh"/>
    <property type="match status" value="1"/>
</dbReference>
<dbReference type="SUPFAM" id="SSF51395">
    <property type="entry name" value="FMN-linked oxidoreductases"/>
    <property type="match status" value="1"/>
</dbReference>
<evidence type="ECO:0000313" key="10">
    <source>
        <dbReference type="Proteomes" id="UP000541185"/>
    </source>
</evidence>
<dbReference type="PANTHER" id="PTHR10578:SF107">
    <property type="entry name" value="2-HYDROXYACID OXIDASE 1"/>
    <property type="match status" value="1"/>
</dbReference>
<dbReference type="InterPro" id="IPR013785">
    <property type="entry name" value="Aldolase_TIM"/>
</dbReference>
<feature type="binding site" evidence="7">
    <location>
        <position position="243"/>
    </location>
    <ligand>
        <name>FMN</name>
        <dbReference type="ChEBI" id="CHEBI:58210"/>
    </ligand>
</feature>
<dbReference type="Proteomes" id="UP000541185">
    <property type="component" value="Unassembled WGS sequence"/>
</dbReference>
<evidence type="ECO:0000256" key="5">
    <source>
        <dbReference type="ARBA" id="ARBA00024042"/>
    </source>
</evidence>
<keyword evidence="10" id="KW-1185">Reference proteome</keyword>
<protein>
    <submittedName>
        <fullName evidence="9">Alpha-hydroxy-acid oxidizing protein</fullName>
    </submittedName>
</protein>
<dbReference type="InterPro" id="IPR012133">
    <property type="entry name" value="Alpha-hydoxy_acid_DH_FMN"/>
</dbReference>
<sequence>MTPLQAIPEGIRCLADYEPHAREKLAPAAWDYFMAAAGDGLSARANRAAWDALQLWPRVLRPLAGLSTEIELLGRRWPTPLLAAPMALQQLAHSDAELALGLAAAVQGAGLVLSMQSSLPMEVVARAVVSESGRGPLWYQLYLLESRQATLERVRRAEAAGFEALVLTVDASVRAPHPAVQAVPADPGPAPASLPDLLARAPTWDDVAWLQGETKLPLLLKGVLNPLDARDAARLGLAGLVVSNHGGRTLDGLPPTAVALPRIADAVGDALPLLVDGGIHRGTDVLKALALGARAVLVGRPLLHALATAGAAGAAHALRLLRDELTIALAQCGLRSPAEAGRELLGHAPAAGIL</sequence>
<comment type="similarity">
    <text evidence="5">Belongs to the FMN-dependent alpha-hydroxy acid dehydrogenase family.</text>
</comment>